<proteinExistence type="predicted"/>
<name>A0A4U1ZM68_9VIBR</name>
<evidence type="ECO:0000313" key="2">
    <source>
        <dbReference type="Proteomes" id="UP000307574"/>
    </source>
</evidence>
<evidence type="ECO:0000313" key="1">
    <source>
        <dbReference type="EMBL" id="TKF36124.1"/>
    </source>
</evidence>
<reference evidence="1 2" key="1">
    <citation type="submission" date="2019-04" db="EMBL/GenBank/DDBJ databases">
        <title>A reverse ecology approach based on a biological definition of microbial populations.</title>
        <authorList>
            <person name="Arevalo P."/>
            <person name="Vaninsberghe D."/>
            <person name="Elsherbini J."/>
            <person name="Gore J."/>
            <person name="Polz M."/>
        </authorList>
    </citation>
    <scope>NUCLEOTIDE SEQUENCE [LARGE SCALE GENOMIC DNA]</scope>
    <source>
        <strain evidence="1 2">10N.261.46.F4</strain>
    </source>
</reference>
<dbReference type="Gene3D" id="1.10.10.10">
    <property type="entry name" value="Winged helix-like DNA-binding domain superfamily/Winged helix DNA-binding domain"/>
    <property type="match status" value="1"/>
</dbReference>
<organism evidence="1 2">
    <name type="scientific">Vibrio kanaloae</name>
    <dbReference type="NCBI Taxonomy" id="170673"/>
    <lineage>
        <taxon>Bacteria</taxon>
        <taxon>Pseudomonadati</taxon>
        <taxon>Pseudomonadota</taxon>
        <taxon>Gammaproteobacteria</taxon>
        <taxon>Vibrionales</taxon>
        <taxon>Vibrionaceae</taxon>
        <taxon>Vibrio</taxon>
    </lineage>
</organism>
<dbReference type="GO" id="GO:0003677">
    <property type="term" value="F:DNA binding"/>
    <property type="evidence" value="ECO:0007669"/>
    <property type="project" value="UniProtKB-KW"/>
</dbReference>
<keyword evidence="1" id="KW-0238">DNA-binding</keyword>
<dbReference type="SUPFAM" id="SSF46785">
    <property type="entry name" value="Winged helix' DNA-binding domain"/>
    <property type="match status" value="1"/>
</dbReference>
<dbReference type="RefSeq" id="WP_136979039.1">
    <property type="nucleotide sequence ID" value="NZ_SYUV01000007.1"/>
</dbReference>
<accession>A0A4U1ZM68</accession>
<gene>
    <name evidence="1" type="ORF">FCV50_02645</name>
</gene>
<dbReference type="EMBL" id="SYUV01000007">
    <property type="protein sequence ID" value="TKF36124.1"/>
    <property type="molecule type" value="Genomic_DNA"/>
</dbReference>
<sequence length="182" mass="20063">MLIKLLDFTQDEHPNGNVKGKKVFEELKSFVDNHVEVGTFVVSLKGIIATDASFPRESVISLASLYRGEKYFCLTDIDDDQDLIDNWTYGAAAKDQPVTVWSGGMAQFIGPDMTKSEKELLDLVIAKGKVTTSEASKALDISSQNASTRLKNIFKKGYVQRIEEVAESGGKEFTYKLIGISA</sequence>
<dbReference type="InterPro" id="IPR036388">
    <property type="entry name" value="WH-like_DNA-bd_sf"/>
</dbReference>
<dbReference type="Proteomes" id="UP000307574">
    <property type="component" value="Unassembled WGS sequence"/>
</dbReference>
<comment type="caution">
    <text evidence="1">The sequence shown here is derived from an EMBL/GenBank/DDBJ whole genome shotgun (WGS) entry which is preliminary data.</text>
</comment>
<dbReference type="InterPro" id="IPR036390">
    <property type="entry name" value="WH_DNA-bd_sf"/>
</dbReference>
<dbReference type="AlphaFoldDB" id="A0A4U1ZM68"/>
<protein>
    <submittedName>
        <fullName evidence="1">DNA-binding protein</fullName>
    </submittedName>
</protein>